<sequence length="590" mass="67298">MSPRLYWLIYRRRNKLILLVAVVFCIGFGYFHNENNKRERRDVKITEKKEFIKGTITVPVDNKVYKKSRITAENYQPPPPCNGCPGEMGRGVSLTAEESKDLDAVMKKEFFNLKASDKVSLWRTIPDTRDGQCKSINYPPDMPTASVVIVFKNERWSPVLRTVYSVINRSPRHLLKEVILVDDQSDIEEMGKRLDDYCEENFGDLVKILRAPSRLGLIKAKNYGGKTAVGDVIIFLDAHCEANQGWLEPILYRIKTKRSAILCPGIDMISDHDMSYGGTGDGSVGGFWWSLHFNWIPIPKRTRDAQKSRVDPYPSPTMAGGLLAADRKYFFEIGGYDDDMEVWGGENLEISFRVWMCGGSLEFVPCSRVGHIFRPGHPYNMTGEKGKGDVHGRNSMRLAEVWMDDYKRFYYMHRRDLKGKDYGDISDRLALRKKLNCHSFKWFLENIYPEKFVLDENVQGYGEVRNPSSLFCLDTLGKDEKVTISLAVFQCQNGASANQYFSLTNAGQLKREDTCAVSTGKGNVINIQLSNCDYIDKSQIWTHEKNGPIVHQPSGLCLDVENVTNAESVQLRPCVSSKPTQQWKFENYPK</sequence>
<comment type="caution">
    <text evidence="18">The sequence shown here is derived from an EMBL/GenBank/DDBJ whole genome shotgun (WGS) entry which is preliminary data.</text>
</comment>
<dbReference type="FunFam" id="3.90.550.10:FF:000021">
    <property type="entry name" value="Polypeptide N-acetylgalactosaminyltransferase"/>
    <property type="match status" value="1"/>
</dbReference>
<keyword evidence="8" id="KW-0479">Metal-binding</keyword>
<accession>A0A815GMS8</accession>
<organism evidence="18 20">
    <name type="scientific">Didymodactylos carnosus</name>
    <dbReference type="NCBI Taxonomy" id="1234261"/>
    <lineage>
        <taxon>Eukaryota</taxon>
        <taxon>Metazoa</taxon>
        <taxon>Spiralia</taxon>
        <taxon>Gnathifera</taxon>
        <taxon>Rotifera</taxon>
        <taxon>Eurotatoria</taxon>
        <taxon>Bdelloidea</taxon>
        <taxon>Philodinida</taxon>
        <taxon>Philodinidae</taxon>
        <taxon>Didymodactylos</taxon>
    </lineage>
</organism>
<dbReference type="InterPro" id="IPR001173">
    <property type="entry name" value="Glyco_trans_2-like"/>
</dbReference>
<dbReference type="Proteomes" id="UP000681722">
    <property type="component" value="Unassembled WGS sequence"/>
</dbReference>
<dbReference type="PROSITE" id="PS50231">
    <property type="entry name" value="RICIN_B_LECTIN"/>
    <property type="match status" value="1"/>
</dbReference>
<dbReference type="InterPro" id="IPR000772">
    <property type="entry name" value="Ricin_B_lectin"/>
</dbReference>
<dbReference type="Proteomes" id="UP000663829">
    <property type="component" value="Unassembled WGS sequence"/>
</dbReference>
<evidence type="ECO:0000256" key="8">
    <source>
        <dbReference type="ARBA" id="ARBA00022723"/>
    </source>
</evidence>
<keyword evidence="7 16" id="KW-0812">Transmembrane</keyword>
<feature type="non-terminal residue" evidence="18">
    <location>
        <position position="1"/>
    </location>
</feature>
<evidence type="ECO:0000256" key="16">
    <source>
        <dbReference type="RuleBase" id="RU361242"/>
    </source>
</evidence>
<dbReference type="GO" id="GO:0006493">
    <property type="term" value="P:protein O-linked glycosylation"/>
    <property type="evidence" value="ECO:0007669"/>
    <property type="project" value="TreeGrafter"/>
</dbReference>
<dbReference type="InterPro" id="IPR029044">
    <property type="entry name" value="Nucleotide-diphossugar_trans"/>
</dbReference>
<reference evidence="18" key="1">
    <citation type="submission" date="2021-02" db="EMBL/GenBank/DDBJ databases">
        <authorList>
            <person name="Nowell W R."/>
        </authorList>
    </citation>
    <scope>NUCLEOTIDE SEQUENCE</scope>
</reference>
<evidence type="ECO:0000256" key="10">
    <source>
        <dbReference type="ARBA" id="ARBA00022968"/>
    </source>
</evidence>
<evidence type="ECO:0000259" key="17">
    <source>
        <dbReference type="SMART" id="SM00458"/>
    </source>
</evidence>
<keyword evidence="5 16" id="KW-0328">Glycosyltransferase</keyword>
<dbReference type="Pfam" id="PF00535">
    <property type="entry name" value="Glycos_transf_2"/>
    <property type="match status" value="1"/>
</dbReference>
<evidence type="ECO:0000313" key="20">
    <source>
        <dbReference type="Proteomes" id="UP000663829"/>
    </source>
</evidence>
<evidence type="ECO:0000256" key="12">
    <source>
        <dbReference type="ARBA" id="ARBA00023034"/>
    </source>
</evidence>
<evidence type="ECO:0000256" key="4">
    <source>
        <dbReference type="ARBA" id="ARBA00005680"/>
    </source>
</evidence>
<comment type="cofactor">
    <cofactor evidence="1 16">
        <name>Mn(2+)</name>
        <dbReference type="ChEBI" id="CHEBI:29035"/>
    </cofactor>
</comment>
<dbReference type="Gene3D" id="3.90.550.10">
    <property type="entry name" value="Spore Coat Polysaccharide Biosynthesis Protein SpsA, Chain A"/>
    <property type="match status" value="1"/>
</dbReference>
<evidence type="ECO:0000256" key="2">
    <source>
        <dbReference type="ARBA" id="ARBA00004323"/>
    </source>
</evidence>
<proteinExistence type="inferred from homology"/>
<dbReference type="UniPathway" id="UPA00378"/>
<gene>
    <name evidence="18" type="ORF">GPM918_LOCUS30417</name>
    <name evidence="19" type="ORF">SRO942_LOCUS31029</name>
</gene>
<comment type="pathway">
    <text evidence="3 16">Protein modification; protein glycosylation.</text>
</comment>
<dbReference type="CDD" id="cd23459">
    <property type="entry name" value="beta-trefoil_Ricin_Pgant1-like"/>
    <property type="match status" value="1"/>
</dbReference>
<keyword evidence="14 16" id="KW-1015">Disulfide bond</keyword>
<comment type="similarity">
    <text evidence="4 16">Belongs to the glycosyltransferase 2 family. GalNAc-T subfamily.</text>
</comment>
<evidence type="ECO:0000256" key="14">
    <source>
        <dbReference type="ARBA" id="ARBA00023157"/>
    </source>
</evidence>
<dbReference type="PANTHER" id="PTHR11675:SF43">
    <property type="entry name" value="POLYPEPTIDE N-ACETYLGALACTOSAMINYLTRANSFERASE 1"/>
    <property type="match status" value="1"/>
</dbReference>
<dbReference type="GO" id="GO:0046872">
    <property type="term" value="F:metal ion binding"/>
    <property type="evidence" value="ECO:0007669"/>
    <property type="project" value="UniProtKB-KW"/>
</dbReference>
<evidence type="ECO:0000256" key="6">
    <source>
        <dbReference type="ARBA" id="ARBA00022679"/>
    </source>
</evidence>
<protein>
    <recommendedName>
        <fullName evidence="16">Polypeptide N-acetylgalactosaminyltransferase</fullName>
        <ecNumber evidence="16">2.4.1.-</ecNumber>
    </recommendedName>
    <alternativeName>
        <fullName evidence="16">Protein-UDP acetylgalactosaminyltransferase</fullName>
    </alternativeName>
</protein>
<evidence type="ECO:0000256" key="7">
    <source>
        <dbReference type="ARBA" id="ARBA00022692"/>
    </source>
</evidence>
<dbReference type="InterPro" id="IPR035992">
    <property type="entry name" value="Ricin_B-like_lectins"/>
</dbReference>
<dbReference type="EMBL" id="CAJOBC010058598">
    <property type="protein sequence ID" value="CAF4201377.1"/>
    <property type="molecule type" value="Genomic_DNA"/>
</dbReference>
<keyword evidence="11 16" id="KW-1133">Transmembrane helix</keyword>
<keyword evidence="20" id="KW-1185">Reference proteome</keyword>
<evidence type="ECO:0000256" key="13">
    <source>
        <dbReference type="ARBA" id="ARBA00023136"/>
    </source>
</evidence>
<name>A0A815GMS8_9BILA</name>
<keyword evidence="15 16" id="KW-0464">Manganese</keyword>
<evidence type="ECO:0000256" key="11">
    <source>
        <dbReference type="ARBA" id="ARBA00022989"/>
    </source>
</evidence>
<comment type="subcellular location">
    <subcellularLocation>
        <location evidence="2 16">Golgi apparatus membrane</location>
        <topology evidence="2 16">Single-pass type II membrane protein</topology>
    </subcellularLocation>
</comment>
<keyword evidence="12 16" id="KW-0333">Golgi apparatus</keyword>
<dbReference type="Gene3D" id="2.80.10.50">
    <property type="match status" value="1"/>
</dbReference>
<dbReference type="CDD" id="cd02510">
    <property type="entry name" value="pp-GalNAc-T"/>
    <property type="match status" value="1"/>
</dbReference>
<evidence type="ECO:0000256" key="5">
    <source>
        <dbReference type="ARBA" id="ARBA00022676"/>
    </source>
</evidence>
<evidence type="ECO:0000256" key="15">
    <source>
        <dbReference type="ARBA" id="ARBA00023211"/>
    </source>
</evidence>
<dbReference type="SUPFAM" id="SSF53448">
    <property type="entry name" value="Nucleotide-diphospho-sugar transferases"/>
    <property type="match status" value="1"/>
</dbReference>
<dbReference type="Pfam" id="PF00652">
    <property type="entry name" value="Ricin_B_lectin"/>
    <property type="match status" value="1"/>
</dbReference>
<dbReference type="SUPFAM" id="SSF50370">
    <property type="entry name" value="Ricin B-like lectins"/>
    <property type="match status" value="1"/>
</dbReference>
<evidence type="ECO:0000256" key="9">
    <source>
        <dbReference type="ARBA" id="ARBA00022734"/>
    </source>
</evidence>
<feature type="transmembrane region" description="Helical" evidence="16">
    <location>
        <begin position="16"/>
        <end position="32"/>
    </location>
</feature>
<dbReference type="AlphaFoldDB" id="A0A815GMS8"/>
<dbReference type="EMBL" id="CAJNOQ010014389">
    <property type="protein sequence ID" value="CAF1340701.1"/>
    <property type="molecule type" value="Genomic_DNA"/>
</dbReference>
<evidence type="ECO:0000313" key="18">
    <source>
        <dbReference type="EMBL" id="CAF1340701.1"/>
    </source>
</evidence>
<keyword evidence="6 16" id="KW-0808">Transferase</keyword>
<dbReference type="GO" id="GO:0000139">
    <property type="term" value="C:Golgi membrane"/>
    <property type="evidence" value="ECO:0007669"/>
    <property type="project" value="UniProtKB-SubCell"/>
</dbReference>
<dbReference type="GO" id="GO:0004653">
    <property type="term" value="F:polypeptide N-acetylgalactosaminyltransferase activity"/>
    <property type="evidence" value="ECO:0007669"/>
    <property type="project" value="TreeGrafter"/>
</dbReference>
<dbReference type="PANTHER" id="PTHR11675">
    <property type="entry name" value="N-ACETYLGALACTOSAMINYLTRANSFERASE"/>
    <property type="match status" value="1"/>
</dbReference>
<keyword evidence="9 16" id="KW-0430">Lectin</keyword>
<dbReference type="GO" id="GO:0030246">
    <property type="term" value="F:carbohydrate binding"/>
    <property type="evidence" value="ECO:0007669"/>
    <property type="project" value="UniProtKB-KW"/>
</dbReference>
<dbReference type="SMART" id="SM00458">
    <property type="entry name" value="RICIN"/>
    <property type="match status" value="1"/>
</dbReference>
<evidence type="ECO:0000256" key="3">
    <source>
        <dbReference type="ARBA" id="ARBA00004922"/>
    </source>
</evidence>
<evidence type="ECO:0000256" key="1">
    <source>
        <dbReference type="ARBA" id="ARBA00001936"/>
    </source>
</evidence>
<keyword evidence="13 16" id="KW-0472">Membrane</keyword>
<feature type="domain" description="Ricin B lectin" evidence="17">
    <location>
        <begin position="462"/>
        <end position="586"/>
    </location>
</feature>
<dbReference type="EC" id="2.4.1.-" evidence="16"/>
<dbReference type="OrthoDB" id="6119243at2759"/>
<keyword evidence="10" id="KW-0735">Signal-anchor</keyword>
<evidence type="ECO:0000313" key="19">
    <source>
        <dbReference type="EMBL" id="CAF4201377.1"/>
    </source>
</evidence>
<dbReference type="InterPro" id="IPR045885">
    <property type="entry name" value="GalNAc-T"/>
</dbReference>